<dbReference type="InterPro" id="IPR003644">
    <property type="entry name" value="Calx_beta"/>
</dbReference>
<dbReference type="Proteomes" id="UP000288178">
    <property type="component" value="Unassembled WGS sequence"/>
</dbReference>
<evidence type="ECO:0000256" key="6">
    <source>
        <dbReference type="SAM" id="MobiDB-lite"/>
    </source>
</evidence>
<reference evidence="8 9" key="1">
    <citation type="submission" date="2019-01" db="EMBL/GenBank/DDBJ databases">
        <authorList>
            <person name="Chen W.-M."/>
        </authorList>
    </citation>
    <scope>NUCLEOTIDE SEQUENCE [LARGE SCALE GENOMIC DNA]</scope>
    <source>
        <strain evidence="8 9">ICH-3</strain>
    </source>
</reference>
<keyword evidence="3" id="KW-0732">Signal</keyword>
<evidence type="ECO:0000256" key="1">
    <source>
        <dbReference type="ARBA" id="ARBA00004613"/>
    </source>
</evidence>
<sequence length="949" mass="92459">KAGTATFMVTLGEAVGQNSTSTVTVDYATANGSAVAGSDYVATSGTLSFAPGESVKLVTVDLIDDGTAEGAERFYLNLSNAVGAQISDASGAASIALSDGALAASPVVSVIDKTVVERAGFVDVAVSLSAASASTVSVSYTTANVTAANGSDYQGVSGSLSFLPGETVKYIRVELINNGTSESSETFRINLSGATNASIGTSFGTVTIADDDAPGVQVFAYGDSDDTYTVDEATDVIIENEDGGTDTVIASIDYVLGAHLENLTLESPATTGTGNDLDNVLTGNALDNTLTGFAGNDTLDGGGGADSMTGGTGDDLYYVNNAGDVVVENPGEGTDTVRANISYTLGSGLEHLILTGSANISGTGNGQANQITGNAGNNLIDGKAGADTMAGGAGDDSYVVDDAGDTVTEAAGAGIDSVSASVSFTLGDNVENLTLTGTADLDGTGNGENNALTGTSGANTLNGLGGDDVILGLGGDDVLDGGAGNDTLNGGGGSDSLRGGGGDDTMIGGGGNDSYSVAQAGDQVIEVAGGGYDTVTSNIDYTLGDEVEALVLAGSAANGTGNLLNNNLQGNNAANTLTGLGGADKLFGLAGADTLVGGGGDDQLDGGTGIDTMIGGTGGDTYIVDHASDLIVESVGGGFDIVRTSVDYTLAAGVEVERFELKGSATTATGNEFGQVMVGTAGNDVLNGEGGNDNLKGGAGDDTLNGGSGNDTLNGGGGGDAMAGGAGNDLYLVNNAFDTAVELAGEGTDSVQSSVDFVLGANVENLTLIGSAQIGTGNAGNNQLTGNGAANTLTGGAGNDAITTGGGADRVVLDSLVGSDTISDFTSGVDKLVVSQAAIAIRNGDTSVDNATTIAGPGGFAVNAEFVVVTGDITGGITAAKAAAAIGSASSGYSVGATRLFMVDNGVDSALYLFTAGDADAAVETAELTLLATLSGTGATTTTDLIFGP</sequence>
<feature type="non-terminal residue" evidence="8">
    <location>
        <position position="1"/>
    </location>
</feature>
<dbReference type="GO" id="GO:0005509">
    <property type="term" value="F:calcium ion binding"/>
    <property type="evidence" value="ECO:0007669"/>
    <property type="project" value="InterPro"/>
</dbReference>
<dbReference type="SUPFAM" id="SSF51120">
    <property type="entry name" value="beta-Roll"/>
    <property type="match status" value="5"/>
</dbReference>
<dbReference type="InterPro" id="IPR018511">
    <property type="entry name" value="Hemolysin-typ_Ca-bd_CS"/>
</dbReference>
<evidence type="ECO:0000256" key="4">
    <source>
        <dbReference type="ARBA" id="ARBA00022737"/>
    </source>
</evidence>
<dbReference type="PROSITE" id="PS00330">
    <property type="entry name" value="HEMOLYSIN_CALCIUM"/>
    <property type="match status" value="7"/>
</dbReference>
<dbReference type="InterPro" id="IPR011049">
    <property type="entry name" value="Serralysin-like_metalloprot_C"/>
</dbReference>
<evidence type="ECO:0000256" key="5">
    <source>
        <dbReference type="ARBA" id="ARBA00022837"/>
    </source>
</evidence>
<dbReference type="SMART" id="SM00237">
    <property type="entry name" value="Calx_beta"/>
    <property type="match status" value="2"/>
</dbReference>
<dbReference type="Pfam" id="PF03160">
    <property type="entry name" value="Calx-beta"/>
    <property type="match status" value="2"/>
</dbReference>
<accession>A0A3S2TP42</accession>
<keyword evidence="5" id="KW-0106">Calcium</keyword>
<feature type="region of interest" description="Disordered" evidence="6">
    <location>
        <begin position="437"/>
        <end position="458"/>
    </location>
</feature>
<keyword evidence="2" id="KW-0964">Secreted</keyword>
<keyword evidence="4" id="KW-0677">Repeat</keyword>
<dbReference type="InterPro" id="IPR038081">
    <property type="entry name" value="CalX-like_sf"/>
</dbReference>
<dbReference type="AlphaFoldDB" id="A0A3S2TP42"/>
<dbReference type="EMBL" id="SACT01000008">
    <property type="protein sequence ID" value="RVT49490.1"/>
    <property type="molecule type" value="Genomic_DNA"/>
</dbReference>
<keyword evidence="9" id="KW-1185">Reference proteome</keyword>
<comment type="subcellular location">
    <subcellularLocation>
        <location evidence="1">Secreted</location>
    </subcellularLocation>
</comment>
<dbReference type="Gene3D" id="2.150.10.10">
    <property type="entry name" value="Serralysin-like metalloprotease, C-terminal"/>
    <property type="match status" value="3"/>
</dbReference>
<evidence type="ECO:0000313" key="8">
    <source>
        <dbReference type="EMBL" id="RVT49490.1"/>
    </source>
</evidence>
<dbReference type="GO" id="GO:0005576">
    <property type="term" value="C:extracellular region"/>
    <property type="evidence" value="ECO:0007669"/>
    <property type="project" value="UniProtKB-SubCell"/>
</dbReference>
<name>A0A3S2TP42_9BURK</name>
<evidence type="ECO:0000259" key="7">
    <source>
        <dbReference type="SMART" id="SM00237"/>
    </source>
</evidence>
<feature type="region of interest" description="Disordered" evidence="6">
    <location>
        <begin position="687"/>
        <end position="712"/>
    </location>
</feature>
<gene>
    <name evidence="8" type="ORF">ENE75_20690</name>
</gene>
<protein>
    <recommendedName>
        <fullName evidence="7">Calx-beta domain-containing protein</fullName>
    </recommendedName>
</protein>
<feature type="compositionally biased region" description="Polar residues" evidence="6">
    <location>
        <begin position="448"/>
        <end position="458"/>
    </location>
</feature>
<evidence type="ECO:0000313" key="9">
    <source>
        <dbReference type="Proteomes" id="UP000288178"/>
    </source>
</evidence>
<dbReference type="RefSeq" id="WP_310733645.1">
    <property type="nucleotide sequence ID" value="NZ_SACT01000008.1"/>
</dbReference>
<organism evidence="8 9">
    <name type="scientific">Rubrivivax albus</name>
    <dbReference type="NCBI Taxonomy" id="2499835"/>
    <lineage>
        <taxon>Bacteria</taxon>
        <taxon>Pseudomonadati</taxon>
        <taxon>Pseudomonadota</taxon>
        <taxon>Betaproteobacteria</taxon>
        <taxon>Burkholderiales</taxon>
        <taxon>Sphaerotilaceae</taxon>
        <taxon>Rubrivivax</taxon>
    </lineage>
</organism>
<dbReference type="PANTHER" id="PTHR38340:SF1">
    <property type="entry name" value="S-LAYER PROTEIN"/>
    <property type="match status" value="1"/>
</dbReference>
<dbReference type="SUPFAM" id="SSF141072">
    <property type="entry name" value="CalX-like"/>
    <property type="match status" value="2"/>
</dbReference>
<dbReference type="PRINTS" id="PR00313">
    <property type="entry name" value="CABNDNGRPT"/>
</dbReference>
<dbReference type="Pfam" id="PF00353">
    <property type="entry name" value="HemolysinCabind"/>
    <property type="match status" value="7"/>
</dbReference>
<feature type="domain" description="Calx-beta" evidence="7">
    <location>
        <begin position="1"/>
        <end position="79"/>
    </location>
</feature>
<dbReference type="PANTHER" id="PTHR38340">
    <property type="entry name" value="S-LAYER PROTEIN"/>
    <property type="match status" value="1"/>
</dbReference>
<dbReference type="GO" id="GO:0007154">
    <property type="term" value="P:cell communication"/>
    <property type="evidence" value="ECO:0007669"/>
    <property type="project" value="InterPro"/>
</dbReference>
<evidence type="ECO:0000256" key="2">
    <source>
        <dbReference type="ARBA" id="ARBA00022525"/>
    </source>
</evidence>
<dbReference type="Gene3D" id="2.60.40.2030">
    <property type="match status" value="2"/>
</dbReference>
<proteinExistence type="predicted"/>
<dbReference type="GO" id="GO:0016020">
    <property type="term" value="C:membrane"/>
    <property type="evidence" value="ECO:0007669"/>
    <property type="project" value="InterPro"/>
</dbReference>
<dbReference type="InterPro" id="IPR001343">
    <property type="entry name" value="Hemolysn_Ca-bd"/>
</dbReference>
<feature type="domain" description="Calx-beta" evidence="7">
    <location>
        <begin position="92"/>
        <end position="192"/>
    </location>
</feature>
<feature type="region of interest" description="Disordered" evidence="6">
    <location>
        <begin position="484"/>
        <end position="510"/>
    </location>
</feature>
<dbReference type="InterPro" id="IPR050557">
    <property type="entry name" value="RTX_toxin/Mannuronan_C5-epim"/>
</dbReference>
<evidence type="ECO:0000256" key="3">
    <source>
        <dbReference type="ARBA" id="ARBA00022729"/>
    </source>
</evidence>
<comment type="caution">
    <text evidence="8">The sequence shown here is derived from an EMBL/GenBank/DDBJ whole genome shotgun (WGS) entry which is preliminary data.</text>
</comment>